<protein>
    <submittedName>
        <fullName evidence="1">Uncharacterized protein</fullName>
    </submittedName>
</protein>
<evidence type="ECO:0000313" key="1">
    <source>
        <dbReference type="EMBL" id="EHL06546.1"/>
    </source>
</evidence>
<name>G9XPB8_DESHA</name>
<dbReference type="PATRIC" id="fig|537010.4.peg.2641"/>
<dbReference type="AlphaFoldDB" id="G9XPB8"/>
<accession>G9XPB8</accession>
<dbReference type="EMBL" id="AFZX01000070">
    <property type="protein sequence ID" value="EHL06546.1"/>
    <property type="molecule type" value="Genomic_DNA"/>
</dbReference>
<reference evidence="1 2" key="1">
    <citation type="submission" date="2011-08" db="EMBL/GenBank/DDBJ databases">
        <authorList>
            <person name="Weinstock G."/>
            <person name="Sodergren E."/>
            <person name="Clifton S."/>
            <person name="Fulton L."/>
            <person name="Fulton B."/>
            <person name="Courtney L."/>
            <person name="Fronick C."/>
            <person name="Harrison M."/>
            <person name="Strong C."/>
            <person name="Farmer C."/>
            <person name="Delahaunty K."/>
            <person name="Markovic C."/>
            <person name="Hall O."/>
            <person name="Minx P."/>
            <person name="Tomlinson C."/>
            <person name="Mitreva M."/>
            <person name="Hou S."/>
            <person name="Chen J."/>
            <person name="Wollam A."/>
            <person name="Pepin K.H."/>
            <person name="Johnson M."/>
            <person name="Bhonagiri V."/>
            <person name="Zhang X."/>
            <person name="Suruliraj S."/>
            <person name="Warren W."/>
            <person name="Chinwalla A."/>
            <person name="Mardis E.R."/>
            <person name="Wilson R.K."/>
        </authorList>
    </citation>
    <scope>NUCLEOTIDE SEQUENCE [LARGE SCALE GENOMIC DNA]</scope>
    <source>
        <strain evidence="1 2">DP7</strain>
    </source>
</reference>
<evidence type="ECO:0000313" key="2">
    <source>
        <dbReference type="Proteomes" id="UP000004416"/>
    </source>
</evidence>
<sequence length="40" mass="4692">MPSSGFPYQGEMKFGINYEFHFTLMLFRDCDLKKALLLTT</sequence>
<dbReference type="Proteomes" id="UP000004416">
    <property type="component" value="Unassembled WGS sequence"/>
</dbReference>
<comment type="caution">
    <text evidence="1">The sequence shown here is derived from an EMBL/GenBank/DDBJ whole genome shotgun (WGS) entry which is preliminary data.</text>
</comment>
<dbReference type="HOGENOM" id="CLU_3288470_0_0_9"/>
<gene>
    <name evidence="1" type="ORF">HMPREF0322_02816</name>
</gene>
<organism evidence="1 2">
    <name type="scientific">Desulfitobacterium hafniense DP7</name>
    <dbReference type="NCBI Taxonomy" id="537010"/>
    <lineage>
        <taxon>Bacteria</taxon>
        <taxon>Bacillati</taxon>
        <taxon>Bacillota</taxon>
        <taxon>Clostridia</taxon>
        <taxon>Eubacteriales</taxon>
        <taxon>Desulfitobacteriaceae</taxon>
        <taxon>Desulfitobacterium</taxon>
    </lineage>
</organism>
<proteinExistence type="predicted"/>